<dbReference type="EMBL" id="KF322026">
    <property type="protein sequence ID" value="AGZ17779.1"/>
    <property type="molecule type" value="Genomic_DNA"/>
</dbReference>
<dbReference type="KEGG" id="vg:22474945"/>
<sequence>MTKKLSFNDWLELYQDELPEEGDLYPLYEEYLESVVDAEIETALINKMH</sequence>
<evidence type="ECO:0000313" key="2">
    <source>
        <dbReference type="Proteomes" id="UP000027495"/>
    </source>
</evidence>
<keyword evidence="2" id="KW-1185">Reference proteome</keyword>
<proteinExistence type="predicted"/>
<dbReference type="GeneID" id="22474945"/>
<protein>
    <submittedName>
        <fullName evidence="1">Uncharacterized protein</fullName>
    </submittedName>
</protein>
<name>A0A067YCN5_9CAUD</name>
<evidence type="ECO:0000313" key="1">
    <source>
        <dbReference type="EMBL" id="AGZ17779.1"/>
    </source>
</evidence>
<dbReference type="Proteomes" id="UP000027495">
    <property type="component" value="Segment"/>
</dbReference>
<accession>A0A067YCN5</accession>
<organism evidence="1 2">
    <name type="scientific">Vibrio phage phi-A318</name>
    <dbReference type="NCBI Taxonomy" id="1151014"/>
    <lineage>
        <taxon>Viruses</taxon>
        <taxon>Duplodnaviria</taxon>
        <taxon>Heunggongvirae</taxon>
        <taxon>Uroviricota</taxon>
        <taxon>Caudoviricetes</taxon>
        <taxon>Autographivirales</taxon>
        <taxon>Autosignataviridae</taxon>
        <taxon>Colwellvirinae</taxon>
        <taxon>Kaohsiungvirus</taxon>
        <taxon>Kaohsiungvirus A318</taxon>
    </lineage>
</organism>
<dbReference type="RefSeq" id="YP_009110718.1">
    <property type="nucleotide sequence ID" value="NC_025822.1"/>
</dbReference>
<reference evidence="1 2" key="1">
    <citation type="journal article" date="2014" name="BMC Genomics">
        <title>Genome sequences characterizing five mutations in RNA polymerase and major capsid of phages [greek small letter phi]A318 and [greek small letter phi]As51 of Vibrio alginolyticus with different burst efficiencies.</title>
        <authorList>
            <person name="Liu W."/>
            <person name="Lin Y.R."/>
            <person name="Lu M.W."/>
            <person name="Sung P.J."/>
            <person name="Wang W.H."/>
            <person name="Lin C.S."/>
        </authorList>
    </citation>
    <scope>NUCLEOTIDE SEQUENCE [LARGE SCALE GENOMIC DNA]</scope>
</reference>